<proteinExistence type="predicted"/>
<dbReference type="EMBL" id="FNAO01000008">
    <property type="protein sequence ID" value="SDE92436.1"/>
    <property type="molecule type" value="Genomic_DNA"/>
</dbReference>
<dbReference type="STRING" id="641691.SAMN05421636_108316"/>
<accession>A0A1G7GWA4</accession>
<gene>
    <name evidence="1" type="ORF">SAMN05421636_108316</name>
</gene>
<keyword evidence="2" id="KW-1185">Reference proteome</keyword>
<evidence type="ECO:0000313" key="2">
    <source>
        <dbReference type="Proteomes" id="UP000199109"/>
    </source>
</evidence>
<reference evidence="1 2" key="1">
    <citation type="submission" date="2016-10" db="EMBL/GenBank/DDBJ databases">
        <authorList>
            <person name="de Groot N.N."/>
        </authorList>
    </citation>
    <scope>NUCLEOTIDE SEQUENCE [LARGE SCALE GENOMIC DNA]</scope>
    <source>
        <strain evidence="1 2">DSM 23421</strain>
    </source>
</reference>
<dbReference type="RefSeq" id="WP_245726580.1">
    <property type="nucleotide sequence ID" value="NZ_FNAO01000008.1"/>
</dbReference>
<sequence>MKLFRNILFFTAAFIMIGHDVVPHNHLSQGEDISLSTVSTTDSQQIAQEHSELGHIFEHFQHSPNERTLKYVTGDVKNLNVKTEILQNSALIVDIDNQFIWHANFEKQRFRDYPIIPYFTTFLSSHTLRGPPSC</sequence>
<dbReference type="Proteomes" id="UP000199109">
    <property type="component" value="Unassembled WGS sequence"/>
</dbReference>
<dbReference type="AlphaFoldDB" id="A0A1G7GWA4"/>
<organism evidence="1 2">
    <name type="scientific">Pricia antarctica</name>
    <dbReference type="NCBI Taxonomy" id="641691"/>
    <lineage>
        <taxon>Bacteria</taxon>
        <taxon>Pseudomonadati</taxon>
        <taxon>Bacteroidota</taxon>
        <taxon>Flavobacteriia</taxon>
        <taxon>Flavobacteriales</taxon>
        <taxon>Flavobacteriaceae</taxon>
        <taxon>Pricia</taxon>
    </lineage>
</organism>
<protein>
    <submittedName>
        <fullName evidence="1">Uncharacterized protein</fullName>
    </submittedName>
</protein>
<evidence type="ECO:0000313" key="1">
    <source>
        <dbReference type="EMBL" id="SDE92436.1"/>
    </source>
</evidence>
<name>A0A1G7GWA4_9FLAO</name>